<reference evidence="1 2" key="1">
    <citation type="journal article" date="2018" name="New Phytol.">
        <title>Phylogenomics of Endogonaceae and evolution of mycorrhizas within Mucoromycota.</title>
        <authorList>
            <person name="Chang Y."/>
            <person name="Desiro A."/>
            <person name="Na H."/>
            <person name="Sandor L."/>
            <person name="Lipzen A."/>
            <person name="Clum A."/>
            <person name="Barry K."/>
            <person name="Grigoriev I.V."/>
            <person name="Martin F.M."/>
            <person name="Stajich J.E."/>
            <person name="Smith M.E."/>
            <person name="Bonito G."/>
            <person name="Spatafora J.W."/>
        </authorList>
    </citation>
    <scope>NUCLEOTIDE SEQUENCE [LARGE SCALE GENOMIC DNA]</scope>
    <source>
        <strain evidence="1 2">AD002</strain>
    </source>
</reference>
<protein>
    <submittedName>
        <fullName evidence="1">Uncharacterized protein</fullName>
    </submittedName>
</protein>
<proteinExistence type="predicted"/>
<dbReference type="Proteomes" id="UP000274822">
    <property type="component" value="Unassembled WGS sequence"/>
</dbReference>
<evidence type="ECO:0000313" key="1">
    <source>
        <dbReference type="EMBL" id="RUS31249.1"/>
    </source>
</evidence>
<accession>A0A433QNB5</accession>
<dbReference type="EMBL" id="RBNJ01003133">
    <property type="protein sequence ID" value="RUS31249.1"/>
    <property type="molecule type" value="Genomic_DNA"/>
</dbReference>
<sequence length="289" mass="32696">MPVVLPEIWPCHHRLNSGETWNPPSLGPYPLHHVLVRGLYPPAYRIQRPGVVAWINRHFRHAWGFAFVGCLSFRFYKDQPLLQIYQANLTSILVPEITATFASFTEISHFTPGPPHRFLFPDPEPLCRDHWHHIATSHQHLLINNLLCHLELGFRAYYCVHMDNFIGAILFTTLGITPDYHVIPTVEVAMKSFPLHSAPLRGAPPPQWSNITTHGFCRFSLASSPSISMVPPPRALGTETIQVSSLPSTSPFSARRAWPLGFCALRFLPTDSGREARTGLIERRRTPAH</sequence>
<organism evidence="1 2">
    <name type="scientific">Jimgerdemannia flammicorona</name>
    <dbReference type="NCBI Taxonomy" id="994334"/>
    <lineage>
        <taxon>Eukaryota</taxon>
        <taxon>Fungi</taxon>
        <taxon>Fungi incertae sedis</taxon>
        <taxon>Mucoromycota</taxon>
        <taxon>Mucoromycotina</taxon>
        <taxon>Endogonomycetes</taxon>
        <taxon>Endogonales</taxon>
        <taxon>Endogonaceae</taxon>
        <taxon>Jimgerdemannia</taxon>
    </lineage>
</organism>
<gene>
    <name evidence="1" type="ORF">BC938DRAFT_478185</name>
</gene>
<name>A0A433QNB5_9FUNG</name>
<comment type="caution">
    <text evidence="1">The sequence shown here is derived from an EMBL/GenBank/DDBJ whole genome shotgun (WGS) entry which is preliminary data.</text>
</comment>
<dbReference type="AlphaFoldDB" id="A0A433QNB5"/>
<keyword evidence="2" id="KW-1185">Reference proteome</keyword>
<evidence type="ECO:0000313" key="2">
    <source>
        <dbReference type="Proteomes" id="UP000274822"/>
    </source>
</evidence>